<keyword evidence="3" id="KW-0812">Transmembrane</keyword>
<dbReference type="OrthoDB" id="7763451at2759"/>
<evidence type="ECO:0000313" key="5">
    <source>
        <dbReference type="Proteomes" id="UP000636800"/>
    </source>
</evidence>
<feature type="transmembrane region" description="Helical" evidence="3">
    <location>
        <begin position="238"/>
        <end position="258"/>
    </location>
</feature>
<comment type="subcellular location">
    <subcellularLocation>
        <location evidence="1">Membrane</location>
    </subcellularLocation>
</comment>
<dbReference type="AlphaFoldDB" id="A0A835PRG5"/>
<dbReference type="GO" id="GO:0005886">
    <property type="term" value="C:plasma membrane"/>
    <property type="evidence" value="ECO:0007669"/>
    <property type="project" value="TreeGrafter"/>
</dbReference>
<dbReference type="EMBL" id="JADCNL010000012">
    <property type="protein sequence ID" value="KAG0457588.1"/>
    <property type="molecule type" value="Genomic_DNA"/>
</dbReference>
<feature type="transmembrane region" description="Helical" evidence="3">
    <location>
        <begin position="15"/>
        <end position="44"/>
    </location>
</feature>
<evidence type="ECO:0000256" key="3">
    <source>
        <dbReference type="SAM" id="Phobius"/>
    </source>
</evidence>
<accession>A0A835PRG5</accession>
<evidence type="ECO:0008006" key="6">
    <source>
        <dbReference type="Google" id="ProtNLM"/>
    </source>
</evidence>
<dbReference type="PANTHER" id="PTHR31234">
    <property type="entry name" value="LATE EMBRYOGENESIS ABUNDANT (LEA) HYDROXYPROLINE-RICH GLYCOPROTEIN FAMILY"/>
    <property type="match status" value="1"/>
</dbReference>
<dbReference type="InterPro" id="IPR044839">
    <property type="entry name" value="NDR1-like"/>
</dbReference>
<dbReference type="GO" id="GO:0098542">
    <property type="term" value="P:defense response to other organism"/>
    <property type="evidence" value="ECO:0007669"/>
    <property type="project" value="InterPro"/>
</dbReference>
<dbReference type="Proteomes" id="UP000636800">
    <property type="component" value="Chromosome 12"/>
</dbReference>
<gene>
    <name evidence="4" type="ORF">HPP92_022745</name>
</gene>
<protein>
    <recommendedName>
        <fullName evidence="6">Late embryogenesis abundant protein LEA-2 subgroup domain-containing protein</fullName>
    </recommendedName>
</protein>
<organism evidence="4 5">
    <name type="scientific">Vanilla planifolia</name>
    <name type="common">Vanilla</name>
    <dbReference type="NCBI Taxonomy" id="51239"/>
    <lineage>
        <taxon>Eukaryota</taxon>
        <taxon>Viridiplantae</taxon>
        <taxon>Streptophyta</taxon>
        <taxon>Embryophyta</taxon>
        <taxon>Tracheophyta</taxon>
        <taxon>Spermatophyta</taxon>
        <taxon>Magnoliopsida</taxon>
        <taxon>Liliopsida</taxon>
        <taxon>Asparagales</taxon>
        <taxon>Orchidaceae</taxon>
        <taxon>Vanilloideae</taxon>
        <taxon>Vanilleae</taxon>
        <taxon>Vanilla</taxon>
    </lineage>
</organism>
<keyword evidence="3" id="KW-1133">Transmembrane helix</keyword>
<reference evidence="4 5" key="1">
    <citation type="journal article" date="2020" name="Nat. Food">
        <title>A phased Vanilla planifolia genome enables genetic improvement of flavour and production.</title>
        <authorList>
            <person name="Hasing T."/>
            <person name="Tang H."/>
            <person name="Brym M."/>
            <person name="Khazi F."/>
            <person name="Huang T."/>
            <person name="Chambers A.H."/>
        </authorList>
    </citation>
    <scope>NUCLEOTIDE SEQUENCE [LARGE SCALE GENOMIC DNA]</scope>
    <source>
        <tissue evidence="4">Leaf</tissue>
    </source>
</reference>
<dbReference type="PANTHER" id="PTHR31234:SF66">
    <property type="entry name" value="LATE EMBRYOGENESIS ABUNDANT PROTEIN"/>
    <property type="match status" value="1"/>
</dbReference>
<keyword evidence="5" id="KW-1185">Reference proteome</keyword>
<comment type="caution">
    <text evidence="4">The sequence shown here is derived from an EMBL/GenBank/DDBJ whole genome shotgun (WGS) entry which is preliminary data.</text>
</comment>
<keyword evidence="2 3" id="KW-0472">Membrane</keyword>
<evidence type="ECO:0000313" key="4">
    <source>
        <dbReference type="EMBL" id="KAG0457588.1"/>
    </source>
</evidence>
<name>A0A835PRG5_VANPL</name>
<proteinExistence type="predicted"/>
<evidence type="ECO:0000256" key="1">
    <source>
        <dbReference type="ARBA" id="ARBA00004370"/>
    </source>
</evidence>
<evidence type="ECO:0000256" key="2">
    <source>
        <dbReference type="ARBA" id="ARBA00023136"/>
    </source>
</evidence>
<sequence>MPNSRQLPRDRTSPLIWLLAILCTVIAVAVILVGIVVFTIYLVYRPRIPYLRVSRAHLDRLDYDQNGLLAVALSLTIAAENDNARASAGFSDARFDLRFHDVLIAELRADPFDVARNSSLPLSYVVDSSVIPLDQGAREEMDSALKEDKVSFSLGGQTRARWRVGVFLSVKFLAHLSCTLQFSHSNGSSVGGWAAARNPTDLRKKTMPHASSLAVIGEELCSKTRLSLKKNKNKNKNLNYYLIFIFIIFLSSFDSMYAL</sequence>